<comment type="similarity">
    <text evidence="1 5">Belongs to the iron/ascorbate-dependent oxidoreductase family.</text>
</comment>
<evidence type="ECO:0007829" key="10">
    <source>
        <dbReference type="PeptideAtlas" id="A0A1D6F8B8"/>
    </source>
</evidence>
<evidence type="ECO:0000256" key="2">
    <source>
        <dbReference type="ARBA" id="ARBA00022723"/>
    </source>
</evidence>
<evidence type="ECO:0000256" key="4">
    <source>
        <dbReference type="ARBA" id="ARBA00023004"/>
    </source>
</evidence>
<keyword evidence="9" id="KW-1185">Reference proteome</keyword>
<dbReference type="EMBL" id="CM007648">
    <property type="protein sequence ID" value="ONM27439.1"/>
    <property type="molecule type" value="Genomic_DNA"/>
</dbReference>
<accession>A0A1D6F8B8</accession>
<evidence type="ECO:0000259" key="6">
    <source>
        <dbReference type="PROSITE" id="PS51471"/>
    </source>
</evidence>
<organism evidence="8 9">
    <name type="scientific">Zea mays</name>
    <name type="common">Maize</name>
    <dbReference type="NCBI Taxonomy" id="4577"/>
    <lineage>
        <taxon>Eukaryota</taxon>
        <taxon>Viridiplantae</taxon>
        <taxon>Streptophyta</taxon>
        <taxon>Embryophyta</taxon>
        <taxon>Tracheophyta</taxon>
        <taxon>Spermatophyta</taxon>
        <taxon>Magnoliopsida</taxon>
        <taxon>Liliopsida</taxon>
        <taxon>Poales</taxon>
        <taxon>Poaceae</taxon>
        <taxon>PACMAD clade</taxon>
        <taxon>Panicoideae</taxon>
        <taxon>Andropogonodae</taxon>
        <taxon>Andropogoneae</taxon>
        <taxon>Tripsacinae</taxon>
        <taxon>Zea</taxon>
    </lineage>
</organism>
<dbReference type="PANTHER" id="PTHR10209">
    <property type="entry name" value="OXIDOREDUCTASE, 2OG-FE II OXYGENASE FAMILY PROTEIN"/>
    <property type="match status" value="1"/>
</dbReference>
<dbReference type="OrthoDB" id="288590at2759"/>
<reference evidence="7 9" key="1">
    <citation type="submission" date="2015-12" db="EMBL/GenBank/DDBJ databases">
        <title>Update maize B73 reference genome by single molecule sequencing technologies.</title>
        <authorList>
            <consortium name="Maize Genome Sequencing Project"/>
            <person name="Ware D."/>
        </authorList>
    </citation>
    <scope>NUCLEOTIDE SEQUENCE [LARGE SCALE GENOMIC DNA]</scope>
    <source>
        <strain evidence="9">cv. B73</strain>
        <tissue evidence="7">Seedling</tissue>
    </source>
</reference>
<dbReference type="Pfam" id="PF14226">
    <property type="entry name" value="DIOX_N"/>
    <property type="match status" value="1"/>
</dbReference>
<proteinExistence type="evidence at protein level"/>
<gene>
    <name evidence="8" type="primary">LOC100282831</name>
    <name evidence="7" type="ORF">ZEAMMB73_Zm00001d007718</name>
</gene>
<dbReference type="GO" id="GO:0046872">
    <property type="term" value="F:metal ion binding"/>
    <property type="evidence" value="ECO:0007669"/>
    <property type="project" value="UniProtKB-KW"/>
</dbReference>
<dbReference type="Gene3D" id="2.60.120.330">
    <property type="entry name" value="B-lactam Antibiotic, Isopenicillin N Synthase, Chain"/>
    <property type="match status" value="1"/>
</dbReference>
<dbReference type="PROSITE" id="PS51471">
    <property type="entry name" value="FE2OG_OXY"/>
    <property type="match status" value="1"/>
</dbReference>
<evidence type="ECO:0000256" key="1">
    <source>
        <dbReference type="ARBA" id="ARBA00008056"/>
    </source>
</evidence>
<protein>
    <submittedName>
        <fullName evidence="7">Benzoxazinone synthesis13</fullName>
    </submittedName>
</protein>
<dbReference type="PANTHER" id="PTHR10209:SF145">
    <property type="entry name" value="DIBOA-GLUCOSIDE DIOXYGENASE BX6"/>
    <property type="match status" value="1"/>
</dbReference>
<evidence type="ECO:0000313" key="7">
    <source>
        <dbReference type="EMBL" id="ONM27439.1"/>
    </source>
</evidence>
<dbReference type="SUPFAM" id="SSF51197">
    <property type="entry name" value="Clavaminate synthase-like"/>
    <property type="match status" value="1"/>
</dbReference>
<dbReference type="Pfam" id="PF03171">
    <property type="entry name" value="2OG-FeII_Oxy"/>
    <property type="match status" value="1"/>
</dbReference>
<keyword evidence="10" id="KW-1267">Proteomics identification</keyword>
<sequence>MAPTAAKDSGSADRWREVQAFEDSKLGVKGLVDSGVKSIPAMFHHPPESLKDVISPPALPSSDDAPAIPVVDLSVARREDLVAQVKHAAGTVGFFWVVNHGVPEELMASMLSGVRQFNEGSLEAKQALYSRDPARNVRFASNFDLFESAAADWRDTLYCKIAPDPAPRELVPEPLRNVMMEYGEELTKLARSMFELLSESLGMPSDHLHKMECMQQLHIVCQYYPPCPEPHLTIGVRKHSDTGFFTILLQDGMGGLQVLVDRGGGRQTWVDVTPRPGALMVNMGSFLQACMDLVTNDRYKSVDHRVPANKSSDTARVSVAAFFNPDEKRTERLYGPIPDPSKPPLYRSVTFPDFIAKFNSIGLDGRVLDHFRLEDDGPTRLAAPAHHV</sequence>
<dbReference type="InterPro" id="IPR005123">
    <property type="entry name" value="Oxoglu/Fe-dep_dioxygenase_dom"/>
</dbReference>
<dbReference type="FunFam" id="2.60.120.330:FF:000026">
    <property type="entry name" value="DIBOA-glucoside dioxygenase BX6"/>
    <property type="match status" value="1"/>
</dbReference>
<keyword evidence="2 5" id="KW-0479">Metal-binding</keyword>
<dbReference type="AlphaFoldDB" id="A0A1D6F8B8"/>
<evidence type="ECO:0000313" key="9">
    <source>
        <dbReference type="Proteomes" id="UP000007305"/>
    </source>
</evidence>
<dbReference type="InterPro" id="IPR026992">
    <property type="entry name" value="DIOX_N"/>
</dbReference>
<dbReference type="EnsemblPlants" id="Zm00001eb116010_T003">
    <property type="protein sequence ID" value="Zm00001eb116010_P003"/>
    <property type="gene ID" value="Zm00001eb116010"/>
</dbReference>
<keyword evidence="3 5" id="KW-0560">Oxidoreductase</keyword>
<dbReference type="GO" id="GO:0051213">
    <property type="term" value="F:dioxygenase activity"/>
    <property type="evidence" value="ECO:0007669"/>
    <property type="project" value="UniProtKB-ARBA"/>
</dbReference>
<dbReference type="STRING" id="4577.A0A1D6F8B8"/>
<name>A0A1D6F8B8_MAIZE</name>
<dbReference type="InterPro" id="IPR044861">
    <property type="entry name" value="IPNS-like_FE2OG_OXY"/>
</dbReference>
<keyword evidence="4 5" id="KW-0408">Iron</keyword>
<dbReference type="ExpressionAtlas" id="A0A1D6F8B8">
    <property type="expression patterns" value="baseline and differential"/>
</dbReference>
<reference evidence="8" key="3">
    <citation type="submission" date="2021-05" db="UniProtKB">
        <authorList>
            <consortium name="EnsemblPlants"/>
        </authorList>
    </citation>
    <scope>IDENTIFICATION</scope>
    <source>
        <strain evidence="8">cv. B73</strain>
    </source>
</reference>
<reference evidence="8" key="2">
    <citation type="submission" date="2019-07" db="EMBL/GenBank/DDBJ databases">
        <authorList>
            <person name="Seetharam A."/>
            <person name="Woodhouse M."/>
            <person name="Cannon E."/>
        </authorList>
    </citation>
    <scope>NUCLEOTIDE SEQUENCE [LARGE SCALE GENOMIC DNA]</scope>
    <source>
        <strain evidence="8">cv. B73</strain>
    </source>
</reference>
<evidence type="ECO:0000256" key="3">
    <source>
        <dbReference type="ARBA" id="ARBA00023002"/>
    </source>
</evidence>
<dbReference type="SMR" id="A0A1D6F8B8"/>
<dbReference type="InterPro" id="IPR027443">
    <property type="entry name" value="IPNS-like_sf"/>
</dbReference>
<dbReference type="Gramene" id="Zm00001eb116010_T003">
    <property type="protein sequence ID" value="Zm00001eb116010_P003"/>
    <property type="gene ID" value="Zm00001eb116010"/>
</dbReference>
<feature type="domain" description="Fe2OG dioxygenase" evidence="6">
    <location>
        <begin position="210"/>
        <end position="325"/>
    </location>
</feature>
<evidence type="ECO:0000256" key="5">
    <source>
        <dbReference type="RuleBase" id="RU003682"/>
    </source>
</evidence>
<evidence type="ECO:0000313" key="8">
    <source>
        <dbReference type="EnsemblPlants" id="Zm00001eb116010_P003"/>
    </source>
</evidence>
<dbReference type="Proteomes" id="UP000007305">
    <property type="component" value="Chromosome 2"/>
</dbReference>